<dbReference type="EMBL" id="VSSQ01133498">
    <property type="protein sequence ID" value="MPN59461.1"/>
    <property type="molecule type" value="Genomic_DNA"/>
</dbReference>
<gene>
    <name evidence="1" type="ORF">SDC9_207182</name>
</gene>
<accession>A0A645J772</accession>
<name>A0A645J772_9ZZZZ</name>
<sequence length="50" mass="5353">MRAAINLAVFKRYPLAAVELGHGDKLIAFPDQLRDGFTGGGDCGLIEVVH</sequence>
<protein>
    <submittedName>
        <fullName evidence="1">Uncharacterized protein</fullName>
    </submittedName>
</protein>
<comment type="caution">
    <text evidence="1">The sequence shown here is derived from an EMBL/GenBank/DDBJ whole genome shotgun (WGS) entry which is preliminary data.</text>
</comment>
<organism evidence="1">
    <name type="scientific">bioreactor metagenome</name>
    <dbReference type="NCBI Taxonomy" id="1076179"/>
    <lineage>
        <taxon>unclassified sequences</taxon>
        <taxon>metagenomes</taxon>
        <taxon>ecological metagenomes</taxon>
    </lineage>
</organism>
<reference evidence="1" key="1">
    <citation type="submission" date="2019-08" db="EMBL/GenBank/DDBJ databases">
        <authorList>
            <person name="Kucharzyk K."/>
            <person name="Murdoch R.W."/>
            <person name="Higgins S."/>
            <person name="Loffler F."/>
        </authorList>
    </citation>
    <scope>NUCLEOTIDE SEQUENCE</scope>
</reference>
<evidence type="ECO:0000313" key="1">
    <source>
        <dbReference type="EMBL" id="MPN59461.1"/>
    </source>
</evidence>
<dbReference type="AlphaFoldDB" id="A0A645J772"/>
<proteinExistence type="predicted"/>